<keyword evidence="5" id="KW-0804">Transcription</keyword>
<keyword evidence="2" id="KW-0805">Transcription regulation</keyword>
<feature type="region of interest" description="Disordered" evidence="6">
    <location>
        <begin position="87"/>
        <end position="115"/>
    </location>
</feature>
<comment type="similarity">
    <text evidence="1">Belongs to the sigma-70 factor family. ECF subfamily.</text>
</comment>
<dbReference type="InterPro" id="IPR013325">
    <property type="entry name" value="RNA_pol_sigma_r2"/>
</dbReference>
<feature type="compositionally biased region" description="Basic and acidic residues" evidence="6">
    <location>
        <begin position="87"/>
        <end position="101"/>
    </location>
</feature>
<dbReference type="SUPFAM" id="SSF88946">
    <property type="entry name" value="Sigma2 domain of RNA polymerase sigma factors"/>
    <property type="match status" value="1"/>
</dbReference>
<evidence type="ECO:0000256" key="3">
    <source>
        <dbReference type="ARBA" id="ARBA00023082"/>
    </source>
</evidence>
<dbReference type="InterPro" id="IPR036388">
    <property type="entry name" value="WH-like_DNA-bd_sf"/>
</dbReference>
<dbReference type="Gene3D" id="1.10.1740.10">
    <property type="match status" value="1"/>
</dbReference>
<reference evidence="8" key="1">
    <citation type="journal article" date="2019" name="Int. J. Syst. Evol. Microbiol.">
        <title>The Global Catalogue of Microorganisms (GCM) 10K type strain sequencing project: providing services to taxonomists for standard genome sequencing and annotation.</title>
        <authorList>
            <consortium name="The Broad Institute Genomics Platform"/>
            <consortium name="The Broad Institute Genome Sequencing Center for Infectious Disease"/>
            <person name="Wu L."/>
            <person name="Ma J."/>
        </authorList>
    </citation>
    <scope>NUCLEOTIDE SEQUENCE [LARGE SCALE GENOMIC DNA]</scope>
    <source>
        <strain evidence="8">KCTC 32255</strain>
    </source>
</reference>
<protein>
    <submittedName>
        <fullName evidence="7">RNA polymerase sigma factor</fullName>
    </submittedName>
</protein>
<proteinExistence type="inferred from homology"/>
<evidence type="ECO:0000256" key="4">
    <source>
        <dbReference type="ARBA" id="ARBA00023125"/>
    </source>
</evidence>
<keyword evidence="4" id="KW-0238">DNA-binding</keyword>
<dbReference type="Proteomes" id="UP001596337">
    <property type="component" value="Unassembled WGS sequence"/>
</dbReference>
<dbReference type="NCBIfam" id="TIGR02937">
    <property type="entry name" value="sigma70-ECF"/>
    <property type="match status" value="1"/>
</dbReference>
<evidence type="ECO:0000256" key="2">
    <source>
        <dbReference type="ARBA" id="ARBA00023015"/>
    </source>
</evidence>
<dbReference type="PANTHER" id="PTHR43133">
    <property type="entry name" value="RNA POLYMERASE ECF-TYPE SIGMA FACTO"/>
    <property type="match status" value="1"/>
</dbReference>
<dbReference type="PANTHER" id="PTHR43133:SF8">
    <property type="entry name" value="RNA POLYMERASE SIGMA FACTOR HI_1459-RELATED"/>
    <property type="match status" value="1"/>
</dbReference>
<comment type="caution">
    <text evidence="7">The sequence shown here is derived from an EMBL/GenBank/DDBJ whole genome shotgun (WGS) entry which is preliminary data.</text>
</comment>
<evidence type="ECO:0000256" key="5">
    <source>
        <dbReference type="ARBA" id="ARBA00023163"/>
    </source>
</evidence>
<keyword evidence="8" id="KW-1185">Reference proteome</keyword>
<keyword evidence="3" id="KW-0731">Sigma factor</keyword>
<evidence type="ECO:0000313" key="7">
    <source>
        <dbReference type="EMBL" id="MFC6868012.1"/>
    </source>
</evidence>
<dbReference type="InterPro" id="IPR039425">
    <property type="entry name" value="RNA_pol_sigma-70-like"/>
</dbReference>
<evidence type="ECO:0000256" key="6">
    <source>
        <dbReference type="SAM" id="MobiDB-lite"/>
    </source>
</evidence>
<dbReference type="InterPro" id="IPR013324">
    <property type="entry name" value="RNA_pol_sigma_r3/r4-like"/>
</dbReference>
<gene>
    <name evidence="7" type="ORF">ACFQGD_12735</name>
</gene>
<name>A0ABW2BZY9_9PSEU</name>
<dbReference type="InterPro" id="IPR014284">
    <property type="entry name" value="RNA_pol_sigma-70_dom"/>
</dbReference>
<organism evidence="7 8">
    <name type="scientific">Haloechinothrix salitolerans</name>
    <dbReference type="NCBI Taxonomy" id="926830"/>
    <lineage>
        <taxon>Bacteria</taxon>
        <taxon>Bacillati</taxon>
        <taxon>Actinomycetota</taxon>
        <taxon>Actinomycetes</taxon>
        <taxon>Pseudonocardiales</taxon>
        <taxon>Pseudonocardiaceae</taxon>
        <taxon>Haloechinothrix</taxon>
    </lineage>
</organism>
<sequence length="196" mass="22542">MFENREGRWSVSGHNFDKLRRRVRAHVIYLCRRYNEPVDTADEITQRTFEKYFSKPRDVDINKDPFLLLCKIANGVWIDYCRKRSREEPQGATPRDQHIRPSQDPTPQQKALESETSRRFYQTLEELTPTNRKIAFCRARLNLSWHQIGMIVGLSTSAVESRVLTVTDHADLNGIDCADGLGVASGFGGADAWQRS</sequence>
<dbReference type="EMBL" id="JBHSXX010000001">
    <property type="protein sequence ID" value="MFC6868012.1"/>
    <property type="molecule type" value="Genomic_DNA"/>
</dbReference>
<dbReference type="SUPFAM" id="SSF88659">
    <property type="entry name" value="Sigma3 and sigma4 domains of RNA polymerase sigma factors"/>
    <property type="match status" value="1"/>
</dbReference>
<dbReference type="RefSeq" id="WP_345393152.1">
    <property type="nucleotide sequence ID" value="NZ_BAABLA010000017.1"/>
</dbReference>
<evidence type="ECO:0000313" key="8">
    <source>
        <dbReference type="Proteomes" id="UP001596337"/>
    </source>
</evidence>
<evidence type="ECO:0000256" key="1">
    <source>
        <dbReference type="ARBA" id="ARBA00010641"/>
    </source>
</evidence>
<accession>A0ABW2BZY9</accession>
<dbReference type="Gene3D" id="1.10.10.10">
    <property type="entry name" value="Winged helix-like DNA-binding domain superfamily/Winged helix DNA-binding domain"/>
    <property type="match status" value="1"/>
</dbReference>